<sequence length="237" mass="27201">MRVHILQHAAFEGLGCIAPWLEETKCKVTKTSFFESTSLPPLDRIDLIIVLGGPMSVNDEEHFPWFRTEKQFLKNAIASRKAILGICLGAQLLANCMGEPVYPNRRKEIGWFPVKASGEKKPLLYRFPPQLEAFHWHGDTFDLPDKAILLATSEACENQAFQIRPLVIGLQFHLELTPELVKKLIKNCRQELLPSLFVQPEEVMLDQSPEKYRRANREMINILNYMKKGIEEKSTQL</sequence>
<organism evidence="2 3">
    <name type="scientific">Desulforhopalus singaporensis</name>
    <dbReference type="NCBI Taxonomy" id="91360"/>
    <lineage>
        <taxon>Bacteria</taxon>
        <taxon>Pseudomonadati</taxon>
        <taxon>Thermodesulfobacteriota</taxon>
        <taxon>Desulfobulbia</taxon>
        <taxon>Desulfobulbales</taxon>
        <taxon>Desulfocapsaceae</taxon>
        <taxon>Desulforhopalus</taxon>
    </lineage>
</organism>
<keyword evidence="3" id="KW-1185">Reference proteome</keyword>
<dbReference type="STRING" id="91360.SAMN05660330_02871"/>
<dbReference type="RefSeq" id="WP_092224014.1">
    <property type="nucleotide sequence ID" value="NZ_FNJI01000021.1"/>
</dbReference>
<dbReference type="EMBL" id="FNJI01000021">
    <property type="protein sequence ID" value="SDP47057.1"/>
    <property type="molecule type" value="Genomic_DNA"/>
</dbReference>
<evidence type="ECO:0000313" key="3">
    <source>
        <dbReference type="Proteomes" id="UP000199073"/>
    </source>
</evidence>
<name>A0A1H0SYZ3_9BACT</name>
<evidence type="ECO:0000313" key="2">
    <source>
        <dbReference type="EMBL" id="SDP47057.1"/>
    </source>
</evidence>
<dbReference type="CDD" id="cd01741">
    <property type="entry name" value="GATase1_1"/>
    <property type="match status" value="1"/>
</dbReference>
<keyword evidence="2" id="KW-0808">Transferase</keyword>
<dbReference type="PROSITE" id="PS51273">
    <property type="entry name" value="GATASE_TYPE_1"/>
    <property type="match status" value="1"/>
</dbReference>
<dbReference type="Proteomes" id="UP000199073">
    <property type="component" value="Unassembled WGS sequence"/>
</dbReference>
<dbReference type="SUPFAM" id="SSF52317">
    <property type="entry name" value="Class I glutamine amidotransferase-like"/>
    <property type="match status" value="1"/>
</dbReference>
<protein>
    <submittedName>
        <fullName evidence="2">GMP synthase-Glutamine amidotransferase</fullName>
    </submittedName>
</protein>
<dbReference type="GO" id="GO:0016740">
    <property type="term" value="F:transferase activity"/>
    <property type="evidence" value="ECO:0007669"/>
    <property type="project" value="UniProtKB-KW"/>
</dbReference>
<gene>
    <name evidence="2" type="ORF">SAMN05660330_02871</name>
</gene>
<keyword evidence="2" id="KW-0315">Glutamine amidotransferase</keyword>
<dbReference type="Gene3D" id="3.40.50.880">
    <property type="match status" value="1"/>
</dbReference>
<dbReference type="GO" id="GO:0005829">
    <property type="term" value="C:cytosol"/>
    <property type="evidence" value="ECO:0007669"/>
    <property type="project" value="TreeGrafter"/>
</dbReference>
<dbReference type="OrthoDB" id="9813383at2"/>
<reference evidence="2 3" key="1">
    <citation type="submission" date="2016-10" db="EMBL/GenBank/DDBJ databases">
        <authorList>
            <person name="de Groot N.N."/>
        </authorList>
    </citation>
    <scope>NUCLEOTIDE SEQUENCE [LARGE SCALE GENOMIC DNA]</scope>
    <source>
        <strain evidence="2 3">DSM 12130</strain>
    </source>
</reference>
<accession>A0A1H0SYZ3</accession>
<proteinExistence type="predicted"/>
<evidence type="ECO:0000259" key="1">
    <source>
        <dbReference type="Pfam" id="PF00117"/>
    </source>
</evidence>
<dbReference type="Pfam" id="PF00117">
    <property type="entry name" value="GATase"/>
    <property type="match status" value="1"/>
</dbReference>
<dbReference type="InterPro" id="IPR029062">
    <property type="entry name" value="Class_I_gatase-like"/>
</dbReference>
<dbReference type="FunFam" id="3.40.50.880:FF:000033">
    <property type="entry name" value="Glutamine amidotransferase class-I"/>
    <property type="match status" value="1"/>
</dbReference>
<dbReference type="PANTHER" id="PTHR42695:SF5">
    <property type="entry name" value="GLUTAMINE AMIDOTRANSFERASE YLR126C-RELATED"/>
    <property type="match status" value="1"/>
</dbReference>
<dbReference type="PANTHER" id="PTHR42695">
    <property type="entry name" value="GLUTAMINE AMIDOTRANSFERASE YLR126C-RELATED"/>
    <property type="match status" value="1"/>
</dbReference>
<dbReference type="InterPro" id="IPR044992">
    <property type="entry name" value="ChyE-like"/>
</dbReference>
<dbReference type="InterPro" id="IPR017926">
    <property type="entry name" value="GATASE"/>
</dbReference>
<feature type="domain" description="Glutamine amidotransferase" evidence="1">
    <location>
        <begin position="29"/>
        <end position="185"/>
    </location>
</feature>
<dbReference type="AlphaFoldDB" id="A0A1H0SYZ3"/>